<dbReference type="PANTHER" id="PTHR36168">
    <property type="entry name" value="CHROMOSOME 1, WHOLE GENOME SHOTGUN SEQUENCE"/>
    <property type="match status" value="1"/>
</dbReference>
<dbReference type="InterPro" id="IPR041664">
    <property type="entry name" value="AAA_16"/>
</dbReference>
<comment type="caution">
    <text evidence="4">The sequence shown here is derived from an EMBL/GenBank/DDBJ whole genome shotgun (WGS) entry which is preliminary data.</text>
</comment>
<feature type="domain" description="AAA protein C-terminal winged helix" evidence="3">
    <location>
        <begin position="390"/>
        <end position="508"/>
    </location>
</feature>
<proteinExistence type="predicted"/>
<dbReference type="OrthoDB" id="511599at2759"/>
<dbReference type="EMBL" id="CABFNQ020000659">
    <property type="protein sequence ID" value="CAH0021714.1"/>
    <property type="molecule type" value="Genomic_DNA"/>
</dbReference>
<evidence type="ECO:0000256" key="1">
    <source>
        <dbReference type="SAM" id="MobiDB-lite"/>
    </source>
</evidence>
<dbReference type="SUPFAM" id="SSF52540">
    <property type="entry name" value="P-loop containing nucleoside triphosphate hydrolases"/>
    <property type="match status" value="1"/>
</dbReference>
<dbReference type="Pfam" id="PF13191">
    <property type="entry name" value="AAA_16"/>
    <property type="match status" value="1"/>
</dbReference>
<sequence length="553" mass="62647">MTRFARLARLQSGRLVRVDRPAYAQRVVFVEQTEPAARKQSGSGKSSRRRPHSSAGHDDDAKSGLKSRLLEGGATAFGSVVVLGLIGYSYEMYYKWLVLQKMDKAFDEGYSTPELAALTRHTYANLGRKVVILKDMEDDNWISRQEQGIIDAIVDGTSQGQYHLITGEKGTGKTSMLLKAMRRIEGKGIAMLEAHGDLEVFRLRLGKALNYDFHEDYIGSLFSFKGPRDATPLLDIERAFNKMEKIALRRRQLTGKPLLLIINRAHLLRDDDEGRHLLEAIQQRAELWAASMLVTVVFISDEYWIEERLRPHATRMRVLPVHDISRDTAVDAIKEFRARVFHEQVTTEAVEKVYARVGGRLRFISQVAKAVDMDHASRTIVEREKQWFLNQCWILGKEMDPEAEKQQDFCMAAMVLAKALVAKEDEMKKDGTISPFALPELPLHEARQIMTRFDFIQAHDHINIFSIDSNSKVRADSVAMQNVFREVVNQEGFQELLDETQERLDELEALGRTREITLKDLVGGGGYNASVEEGSAKQANMVISFRAAPDPDP</sequence>
<protein>
    <recommendedName>
        <fullName evidence="6">Orc1-like AAA ATPase domain-containing protein</fullName>
    </recommendedName>
</protein>
<dbReference type="Pfam" id="PF24913">
    <property type="entry name" value="WHD_AAA_fung"/>
    <property type="match status" value="1"/>
</dbReference>
<evidence type="ECO:0008006" key="6">
    <source>
        <dbReference type="Google" id="ProtNLM"/>
    </source>
</evidence>
<reference evidence="4" key="1">
    <citation type="submission" date="2021-10" db="EMBL/GenBank/DDBJ databases">
        <authorList>
            <person name="Piombo E."/>
        </authorList>
    </citation>
    <scope>NUCLEOTIDE SEQUENCE</scope>
</reference>
<gene>
    <name evidence="4" type="ORF">CRHIZ90672A_00010393</name>
</gene>
<evidence type="ECO:0000313" key="4">
    <source>
        <dbReference type="EMBL" id="CAH0021714.1"/>
    </source>
</evidence>
<organism evidence="4 5">
    <name type="scientific">Clonostachys rhizophaga</name>
    <dbReference type="NCBI Taxonomy" id="160324"/>
    <lineage>
        <taxon>Eukaryota</taxon>
        <taxon>Fungi</taxon>
        <taxon>Dikarya</taxon>
        <taxon>Ascomycota</taxon>
        <taxon>Pezizomycotina</taxon>
        <taxon>Sordariomycetes</taxon>
        <taxon>Hypocreomycetidae</taxon>
        <taxon>Hypocreales</taxon>
        <taxon>Bionectriaceae</taxon>
        <taxon>Clonostachys</taxon>
    </lineage>
</organism>
<feature type="region of interest" description="Disordered" evidence="1">
    <location>
        <begin position="34"/>
        <end position="64"/>
    </location>
</feature>
<evidence type="ECO:0000259" key="3">
    <source>
        <dbReference type="Pfam" id="PF24913"/>
    </source>
</evidence>
<dbReference type="InterPro" id="IPR056808">
    <property type="entry name" value="HTH_AAA"/>
</dbReference>
<dbReference type="Gene3D" id="3.40.50.300">
    <property type="entry name" value="P-loop containing nucleotide triphosphate hydrolases"/>
    <property type="match status" value="1"/>
</dbReference>
<evidence type="ECO:0000313" key="5">
    <source>
        <dbReference type="Proteomes" id="UP000696573"/>
    </source>
</evidence>
<feature type="domain" description="Orc1-like AAA ATPase" evidence="2">
    <location>
        <begin position="148"/>
        <end position="293"/>
    </location>
</feature>
<keyword evidence="5" id="KW-1185">Reference proteome</keyword>
<accession>A0A9N9YK77</accession>
<dbReference type="InterPro" id="IPR027417">
    <property type="entry name" value="P-loop_NTPase"/>
</dbReference>
<name>A0A9N9YK77_9HYPO</name>
<evidence type="ECO:0000259" key="2">
    <source>
        <dbReference type="Pfam" id="PF13191"/>
    </source>
</evidence>
<dbReference type="AlphaFoldDB" id="A0A9N9YK77"/>
<dbReference type="Proteomes" id="UP000696573">
    <property type="component" value="Unassembled WGS sequence"/>
</dbReference>
<dbReference type="PANTHER" id="PTHR36168:SF4">
    <property type="entry name" value="ORC1-LIKE AAA ATPASE DOMAIN-CONTAINING PROTEIN"/>
    <property type="match status" value="1"/>
</dbReference>